<keyword evidence="6" id="KW-0862">Zinc</keyword>
<dbReference type="KEGG" id="ocy:OSSY52_03380"/>
<feature type="binding site" evidence="6">
    <location>
        <position position="188"/>
    </location>
    <ligand>
        <name>Zn(2+)</name>
        <dbReference type="ChEBI" id="CHEBI:29105"/>
    </ligand>
</feature>
<dbReference type="FunCoup" id="A0A7G1G5N0">
    <property type="interactions" value="29"/>
</dbReference>
<dbReference type="Proteomes" id="UP000516361">
    <property type="component" value="Chromosome"/>
</dbReference>
<evidence type="ECO:0000256" key="2">
    <source>
        <dbReference type="ARBA" id="ARBA00008488"/>
    </source>
</evidence>
<evidence type="ECO:0000256" key="4">
    <source>
        <dbReference type="ARBA" id="ARBA00022989"/>
    </source>
</evidence>
<reference evidence="8 9" key="1">
    <citation type="submission" date="2018-06" db="EMBL/GenBank/DDBJ databases">
        <title>Genome sequencing of Oceanotoga sp. sy52.</title>
        <authorList>
            <person name="Mori K."/>
        </authorList>
    </citation>
    <scope>NUCLEOTIDE SEQUENCE [LARGE SCALE GENOMIC DNA]</scope>
    <source>
        <strain evidence="9">sy52</strain>
    </source>
</reference>
<evidence type="ECO:0000256" key="6">
    <source>
        <dbReference type="PIRSR" id="PIRSR604254-1"/>
    </source>
</evidence>
<dbReference type="Pfam" id="PF03006">
    <property type="entry name" value="HlyIII"/>
    <property type="match status" value="1"/>
</dbReference>
<dbReference type="PANTHER" id="PTHR20855:SF129">
    <property type="entry name" value="HEMOLYSIN-3 HOMOLOG"/>
    <property type="match status" value="1"/>
</dbReference>
<keyword evidence="3 7" id="KW-0812">Transmembrane</keyword>
<gene>
    <name evidence="8" type="ORF">OSSY52_03380</name>
</gene>
<evidence type="ECO:0000256" key="1">
    <source>
        <dbReference type="ARBA" id="ARBA00004127"/>
    </source>
</evidence>
<dbReference type="GO" id="GO:0016020">
    <property type="term" value="C:membrane"/>
    <property type="evidence" value="ECO:0007669"/>
    <property type="project" value="InterPro"/>
</dbReference>
<dbReference type="PANTHER" id="PTHR20855">
    <property type="entry name" value="ADIPOR/PROGESTIN RECEPTOR-RELATED"/>
    <property type="match status" value="1"/>
</dbReference>
<comment type="subcellular location">
    <subcellularLocation>
        <location evidence="1">Endomembrane system</location>
        <topology evidence="1">Multi-pass membrane protein</topology>
    </subcellularLocation>
</comment>
<keyword evidence="6" id="KW-0479">Metal-binding</keyword>
<dbReference type="GO" id="GO:0046872">
    <property type="term" value="F:metal ion binding"/>
    <property type="evidence" value="ECO:0007669"/>
    <property type="project" value="UniProtKB-KW"/>
</dbReference>
<dbReference type="EMBL" id="AP018712">
    <property type="protein sequence ID" value="BBE30197.1"/>
    <property type="molecule type" value="Genomic_DNA"/>
</dbReference>
<keyword evidence="9" id="KW-1185">Reference proteome</keyword>
<dbReference type="NCBIfam" id="TIGR01065">
    <property type="entry name" value="hlyIII"/>
    <property type="match status" value="1"/>
</dbReference>
<feature type="transmembrane region" description="Helical" evidence="7">
    <location>
        <begin position="193"/>
        <end position="210"/>
    </location>
</feature>
<feature type="binding site" evidence="6">
    <location>
        <position position="66"/>
    </location>
    <ligand>
        <name>Zn(2+)</name>
        <dbReference type="ChEBI" id="CHEBI:29105"/>
    </ligand>
</feature>
<dbReference type="InParanoid" id="A0A7G1G5N0"/>
<dbReference type="InterPro" id="IPR005744">
    <property type="entry name" value="Hy-lIII"/>
</dbReference>
<evidence type="ECO:0000256" key="3">
    <source>
        <dbReference type="ARBA" id="ARBA00022692"/>
    </source>
</evidence>
<comment type="similarity">
    <text evidence="2">Belongs to the UPF0073 (Hly-III) family.</text>
</comment>
<proteinExistence type="inferred from homology"/>
<evidence type="ECO:0000256" key="7">
    <source>
        <dbReference type="SAM" id="Phobius"/>
    </source>
</evidence>
<accession>A0A7G1G5N0</accession>
<sequence length="211" mass="23778">MKKRDYSIGEEIFNSITHGVGALLSLIALILLLVSSFLKGNTLHAASALVYSLTLFTLYLFSTLYHAIPNKKAKSVFKIFDHSSIFLLIAGTYTPFTLITIGGDLGWRVFAIIWSIAIFGILKEIFIKKKMVVLSTLIYLSMGWMVVFVLKPVVSNLPFWGLIWLIIGGLFYTAGTAFYIVKKIPYFHSVWHLFVLAGSVSHFICIYFYVV</sequence>
<evidence type="ECO:0000313" key="9">
    <source>
        <dbReference type="Proteomes" id="UP000516361"/>
    </source>
</evidence>
<feature type="transmembrane region" description="Helical" evidence="7">
    <location>
        <begin position="12"/>
        <end position="38"/>
    </location>
</feature>
<dbReference type="GO" id="GO:0012505">
    <property type="term" value="C:endomembrane system"/>
    <property type="evidence" value="ECO:0007669"/>
    <property type="project" value="UniProtKB-SubCell"/>
</dbReference>
<name>A0A7G1G5N0_9BACT</name>
<dbReference type="InterPro" id="IPR004254">
    <property type="entry name" value="AdipoR/HlyIII-related"/>
</dbReference>
<feature type="transmembrane region" description="Helical" evidence="7">
    <location>
        <begin position="44"/>
        <end position="67"/>
    </location>
</feature>
<keyword evidence="4 7" id="KW-1133">Transmembrane helix</keyword>
<evidence type="ECO:0000256" key="5">
    <source>
        <dbReference type="ARBA" id="ARBA00023136"/>
    </source>
</evidence>
<feature type="transmembrane region" description="Helical" evidence="7">
    <location>
        <begin position="162"/>
        <end position="181"/>
    </location>
</feature>
<feature type="binding site" evidence="6">
    <location>
        <position position="192"/>
    </location>
    <ligand>
        <name>Zn(2+)</name>
        <dbReference type="ChEBI" id="CHEBI:29105"/>
    </ligand>
</feature>
<feature type="transmembrane region" description="Helical" evidence="7">
    <location>
        <begin position="79"/>
        <end position="99"/>
    </location>
</feature>
<dbReference type="GO" id="GO:0140911">
    <property type="term" value="F:pore-forming activity"/>
    <property type="evidence" value="ECO:0007669"/>
    <property type="project" value="InterPro"/>
</dbReference>
<feature type="transmembrane region" description="Helical" evidence="7">
    <location>
        <begin position="131"/>
        <end position="150"/>
    </location>
</feature>
<keyword evidence="5 7" id="KW-0472">Membrane</keyword>
<organism evidence="8 9">
    <name type="scientific">Tepiditoga spiralis</name>
    <dbReference type="NCBI Taxonomy" id="2108365"/>
    <lineage>
        <taxon>Bacteria</taxon>
        <taxon>Thermotogati</taxon>
        <taxon>Thermotogota</taxon>
        <taxon>Thermotogae</taxon>
        <taxon>Petrotogales</taxon>
        <taxon>Petrotogaceae</taxon>
        <taxon>Tepiditoga</taxon>
    </lineage>
</organism>
<protein>
    <submittedName>
        <fullName evidence="8">Hemolysin D</fullName>
    </submittedName>
</protein>
<dbReference type="RefSeq" id="WP_190615323.1">
    <property type="nucleotide sequence ID" value="NZ_AP018712.1"/>
</dbReference>
<feature type="transmembrane region" description="Helical" evidence="7">
    <location>
        <begin position="105"/>
        <end position="122"/>
    </location>
</feature>
<evidence type="ECO:0000313" key="8">
    <source>
        <dbReference type="EMBL" id="BBE30197.1"/>
    </source>
</evidence>
<dbReference type="AlphaFoldDB" id="A0A7G1G5N0"/>